<feature type="compositionally biased region" description="Low complexity" evidence="1">
    <location>
        <begin position="39"/>
        <end position="48"/>
    </location>
</feature>
<dbReference type="RefSeq" id="WP_084049255.1">
    <property type="nucleotide sequence ID" value="NZ_FWWU01000009.1"/>
</dbReference>
<evidence type="ECO:0000313" key="3">
    <source>
        <dbReference type="Proteomes" id="UP000192582"/>
    </source>
</evidence>
<dbReference type="EMBL" id="FWWU01000009">
    <property type="protein sequence ID" value="SMB93172.1"/>
    <property type="molecule type" value="Genomic_DNA"/>
</dbReference>
<name>A0A1W1VII5_9DEIO</name>
<proteinExistence type="predicted"/>
<dbReference type="AlphaFoldDB" id="A0A1W1VII5"/>
<sequence>MIPPADSDFVPAIPEARKTVGTFILHTPLPPATLRPQATPEGLPTLPRLTPPPSTTPPVPGPLGNTEFEALLTRLLPQVLGGSDQIKAALGG</sequence>
<feature type="compositionally biased region" description="Pro residues" evidence="1">
    <location>
        <begin position="49"/>
        <end position="61"/>
    </location>
</feature>
<organism evidence="2 3">
    <name type="scientific">Deinococcus hopiensis KR-140</name>
    <dbReference type="NCBI Taxonomy" id="695939"/>
    <lineage>
        <taxon>Bacteria</taxon>
        <taxon>Thermotogati</taxon>
        <taxon>Deinococcota</taxon>
        <taxon>Deinococci</taxon>
        <taxon>Deinococcales</taxon>
        <taxon>Deinococcaceae</taxon>
        <taxon>Deinococcus</taxon>
    </lineage>
</organism>
<feature type="region of interest" description="Disordered" evidence="1">
    <location>
        <begin position="28"/>
        <end position="65"/>
    </location>
</feature>
<keyword evidence="3" id="KW-1185">Reference proteome</keyword>
<protein>
    <submittedName>
        <fullName evidence="2">Uncharacterized protein</fullName>
    </submittedName>
</protein>
<gene>
    <name evidence="2" type="ORF">SAMN00790413_01875</name>
</gene>
<evidence type="ECO:0000313" key="2">
    <source>
        <dbReference type="EMBL" id="SMB93172.1"/>
    </source>
</evidence>
<dbReference type="Proteomes" id="UP000192582">
    <property type="component" value="Unassembled WGS sequence"/>
</dbReference>
<reference evidence="2 3" key="1">
    <citation type="submission" date="2017-04" db="EMBL/GenBank/DDBJ databases">
        <authorList>
            <person name="Afonso C.L."/>
            <person name="Miller P.J."/>
            <person name="Scott M.A."/>
            <person name="Spackman E."/>
            <person name="Goraichik I."/>
            <person name="Dimitrov K.M."/>
            <person name="Suarez D.L."/>
            <person name="Swayne D.E."/>
        </authorList>
    </citation>
    <scope>NUCLEOTIDE SEQUENCE [LARGE SCALE GENOMIC DNA]</scope>
    <source>
        <strain evidence="2 3">KR-140</strain>
    </source>
</reference>
<evidence type="ECO:0000256" key="1">
    <source>
        <dbReference type="SAM" id="MobiDB-lite"/>
    </source>
</evidence>
<accession>A0A1W1VII5</accession>